<dbReference type="InterPro" id="IPR002645">
    <property type="entry name" value="STAS_dom"/>
</dbReference>
<proteinExistence type="inferred from homology"/>
<evidence type="ECO:0000313" key="4">
    <source>
        <dbReference type="EMBL" id="MDI6100897.1"/>
    </source>
</evidence>
<dbReference type="Gene3D" id="3.30.750.24">
    <property type="entry name" value="STAS domain"/>
    <property type="match status" value="1"/>
</dbReference>
<evidence type="ECO:0000259" key="3">
    <source>
        <dbReference type="PROSITE" id="PS50801"/>
    </source>
</evidence>
<dbReference type="PROSITE" id="PS50801">
    <property type="entry name" value="STAS"/>
    <property type="match status" value="1"/>
</dbReference>
<feature type="domain" description="STAS" evidence="3">
    <location>
        <begin position="1"/>
        <end position="113"/>
    </location>
</feature>
<sequence>MMITRLDDGGVTRLMLRGELDMATGDDLGQQVARVLADRPEHLIVDLAGLTFCDSSGIDVLLAARESAGRAGIGFQVARPRGIVHRSLSVTGVLDVLTAEPAPVSDREAAGGRP</sequence>
<dbReference type="PANTHER" id="PTHR33495:SF2">
    <property type="entry name" value="ANTI-SIGMA FACTOR ANTAGONIST TM_1081-RELATED"/>
    <property type="match status" value="1"/>
</dbReference>
<dbReference type="SUPFAM" id="SSF52091">
    <property type="entry name" value="SpoIIaa-like"/>
    <property type="match status" value="1"/>
</dbReference>
<evidence type="ECO:0000256" key="2">
    <source>
        <dbReference type="RuleBase" id="RU003749"/>
    </source>
</evidence>
<protein>
    <recommendedName>
        <fullName evidence="2">Anti-sigma factor antagonist</fullName>
    </recommendedName>
</protein>
<evidence type="ECO:0000256" key="1">
    <source>
        <dbReference type="ARBA" id="ARBA00009013"/>
    </source>
</evidence>
<accession>A0ABT6WMD1</accession>
<evidence type="ECO:0000313" key="5">
    <source>
        <dbReference type="Proteomes" id="UP001241758"/>
    </source>
</evidence>
<organism evidence="4 5">
    <name type="scientific">Actinoplanes sandaracinus</name>
    <dbReference type="NCBI Taxonomy" id="3045177"/>
    <lineage>
        <taxon>Bacteria</taxon>
        <taxon>Bacillati</taxon>
        <taxon>Actinomycetota</taxon>
        <taxon>Actinomycetes</taxon>
        <taxon>Micromonosporales</taxon>
        <taxon>Micromonosporaceae</taxon>
        <taxon>Actinoplanes</taxon>
    </lineage>
</organism>
<reference evidence="4 5" key="1">
    <citation type="submission" date="2023-05" db="EMBL/GenBank/DDBJ databases">
        <title>Actinoplanes sp. NEAU-A12 genome sequencing.</title>
        <authorList>
            <person name="Wang Z.-S."/>
        </authorList>
    </citation>
    <scope>NUCLEOTIDE SEQUENCE [LARGE SCALE GENOMIC DNA]</scope>
    <source>
        <strain evidence="4 5">NEAU-A12</strain>
    </source>
</reference>
<dbReference type="InterPro" id="IPR003658">
    <property type="entry name" value="Anti-sigma_ant"/>
</dbReference>
<gene>
    <name evidence="4" type="ORF">QLQ12_19985</name>
</gene>
<dbReference type="Pfam" id="PF01740">
    <property type="entry name" value="STAS"/>
    <property type="match status" value="1"/>
</dbReference>
<dbReference type="RefSeq" id="WP_282761724.1">
    <property type="nucleotide sequence ID" value="NZ_JASCTH010000012.1"/>
</dbReference>
<comment type="caution">
    <text evidence="4">The sequence shown here is derived from an EMBL/GenBank/DDBJ whole genome shotgun (WGS) entry which is preliminary data.</text>
</comment>
<dbReference type="EMBL" id="JASCTH010000012">
    <property type="protein sequence ID" value="MDI6100897.1"/>
    <property type="molecule type" value="Genomic_DNA"/>
</dbReference>
<dbReference type="NCBIfam" id="TIGR00377">
    <property type="entry name" value="ant_ant_sig"/>
    <property type="match status" value="1"/>
</dbReference>
<dbReference type="PANTHER" id="PTHR33495">
    <property type="entry name" value="ANTI-SIGMA FACTOR ANTAGONIST TM_1081-RELATED-RELATED"/>
    <property type="match status" value="1"/>
</dbReference>
<dbReference type="Proteomes" id="UP001241758">
    <property type="component" value="Unassembled WGS sequence"/>
</dbReference>
<name>A0ABT6WMD1_9ACTN</name>
<keyword evidence="5" id="KW-1185">Reference proteome</keyword>
<comment type="similarity">
    <text evidence="1 2">Belongs to the anti-sigma-factor antagonist family.</text>
</comment>
<dbReference type="InterPro" id="IPR036513">
    <property type="entry name" value="STAS_dom_sf"/>
</dbReference>
<dbReference type="CDD" id="cd07043">
    <property type="entry name" value="STAS_anti-anti-sigma_factors"/>
    <property type="match status" value="1"/>
</dbReference>